<proteinExistence type="predicted"/>
<dbReference type="Proteomes" id="UP000827517">
    <property type="component" value="Segment"/>
</dbReference>
<name>A0AAE7X0W7_9CAUD</name>
<dbReference type="GeneID" id="77944013"/>
<evidence type="ECO:0000313" key="1">
    <source>
        <dbReference type="EMBL" id="QZA70608.1"/>
    </source>
</evidence>
<dbReference type="KEGG" id="vg:77944013"/>
<reference evidence="1" key="1">
    <citation type="submission" date="2021-07" db="EMBL/GenBank/DDBJ databases">
        <authorList>
            <person name="Roth S.J."/>
            <person name="Krukonis G.P."/>
            <person name="Delesalle V.A."/>
        </authorList>
    </citation>
    <scope>NUCLEOTIDE SEQUENCE</scope>
</reference>
<accession>A0AAE7X0W7</accession>
<protein>
    <submittedName>
        <fullName evidence="1">Uncharacterized protein</fullName>
    </submittedName>
</protein>
<gene>
    <name evidence="1" type="primary">130</name>
    <name evidence="1" type="ORF">AH04_130</name>
</gene>
<keyword evidence="2" id="KW-1185">Reference proteome</keyword>
<evidence type="ECO:0000313" key="2">
    <source>
        <dbReference type="Proteomes" id="UP000827517"/>
    </source>
</evidence>
<dbReference type="EMBL" id="MZ501267">
    <property type="protein sequence ID" value="QZA70608.1"/>
    <property type="molecule type" value="Genomic_DNA"/>
</dbReference>
<dbReference type="RefSeq" id="YP_010667884.1">
    <property type="nucleotide sequence ID" value="NC_070952.1"/>
</dbReference>
<organism evidence="1 2">
    <name type="scientific">Erwinia phage AH04</name>
    <dbReference type="NCBI Taxonomy" id="2869569"/>
    <lineage>
        <taxon>Viruses</taxon>
        <taxon>Duplodnaviria</taxon>
        <taxon>Heunggongvirae</taxon>
        <taxon>Uroviricota</taxon>
        <taxon>Caudoviricetes</taxon>
        <taxon>Chimalliviridae</taxon>
        <taxon>Meadowvirus</taxon>
        <taxon>Meadowvirus AH04</taxon>
    </lineage>
</organism>
<sequence>MTNKTTATENLKSTNTQADNVINVGVELTPEQATQVAEDLVKSNDVVAEVLKGGKLKGLKATVKKRDWISIIGTGVIGMSGAAADMIVTNKLISNVHGEDAPQYSVKEIIGVTVVTGLVASTVRAGLDFVPQVHNSDAVGLAASSLVGNGSFVAASMLRNSVLGLVKSKFSVSVEELAEEA</sequence>